<proteinExistence type="inferred from homology"/>
<dbReference type="InterPro" id="IPR004000">
    <property type="entry name" value="Actin"/>
</dbReference>
<dbReference type="Gene3D" id="3.90.640.10">
    <property type="entry name" value="Actin, Chain A, domain 4"/>
    <property type="match status" value="1"/>
</dbReference>
<protein>
    <recommendedName>
        <fullName evidence="9">Actin</fullName>
    </recommendedName>
</protein>
<dbReference type="PANTHER" id="PTHR11937">
    <property type="entry name" value="ACTIN"/>
    <property type="match status" value="1"/>
</dbReference>
<name>D2VC45_NAEGR</name>
<dbReference type="AlphaFoldDB" id="D2VC45"/>
<comment type="subcellular location">
    <subcellularLocation>
        <location evidence="1">Cytoplasm</location>
        <location evidence="1">Cytoskeleton</location>
    </subcellularLocation>
</comment>
<dbReference type="EMBL" id="GG738862">
    <property type="protein sequence ID" value="EFC45593.1"/>
    <property type="molecule type" value="Genomic_DNA"/>
</dbReference>
<dbReference type="SMART" id="SM00268">
    <property type="entry name" value="ACTIN"/>
    <property type="match status" value="1"/>
</dbReference>
<dbReference type="Pfam" id="PF00022">
    <property type="entry name" value="Actin"/>
    <property type="match status" value="2"/>
</dbReference>
<evidence type="ECO:0000256" key="3">
    <source>
        <dbReference type="ARBA" id="ARBA00022741"/>
    </source>
</evidence>
<dbReference type="FunFam" id="3.30.420.40:FF:000148">
    <property type="entry name" value="Actin, alpha skeletal muscle"/>
    <property type="match status" value="1"/>
</dbReference>
<dbReference type="InterPro" id="IPR043129">
    <property type="entry name" value="ATPase_NBD"/>
</dbReference>
<evidence type="ECO:0000256" key="1">
    <source>
        <dbReference type="ARBA" id="ARBA00004245"/>
    </source>
</evidence>
<dbReference type="RefSeq" id="XP_002678337.1">
    <property type="nucleotide sequence ID" value="XM_002678291.1"/>
</dbReference>
<dbReference type="GO" id="GO:0005856">
    <property type="term" value="C:cytoskeleton"/>
    <property type="evidence" value="ECO:0007669"/>
    <property type="project" value="UniProtKB-SubCell"/>
</dbReference>
<evidence type="ECO:0000256" key="2">
    <source>
        <dbReference type="ARBA" id="ARBA00022490"/>
    </source>
</evidence>
<gene>
    <name evidence="7" type="ORF">NAEGRDRAFT_32902</name>
</gene>
<dbReference type="VEuPathDB" id="AmoebaDB:NAEGRDRAFT_32902"/>
<dbReference type="KEGG" id="ngr:NAEGRDRAFT_32902"/>
<dbReference type="SUPFAM" id="SSF53067">
    <property type="entry name" value="Actin-like ATPase domain"/>
    <property type="match status" value="2"/>
</dbReference>
<dbReference type="Proteomes" id="UP000006671">
    <property type="component" value="Unassembled WGS sequence"/>
</dbReference>
<dbReference type="InParanoid" id="D2VC45"/>
<evidence type="ECO:0000256" key="5">
    <source>
        <dbReference type="ARBA" id="ARBA00023212"/>
    </source>
</evidence>
<comment type="similarity">
    <text evidence="6">Belongs to the actin family.</text>
</comment>
<keyword evidence="5" id="KW-0206">Cytoskeleton</keyword>
<reference evidence="7 8" key="1">
    <citation type="journal article" date="2010" name="Cell">
        <title>The genome of Naegleria gruberi illuminates early eukaryotic versatility.</title>
        <authorList>
            <person name="Fritz-Laylin L.K."/>
            <person name="Prochnik S.E."/>
            <person name="Ginger M.L."/>
            <person name="Dacks J.B."/>
            <person name="Carpenter M.L."/>
            <person name="Field M.C."/>
            <person name="Kuo A."/>
            <person name="Paredez A."/>
            <person name="Chapman J."/>
            <person name="Pham J."/>
            <person name="Shu S."/>
            <person name="Neupane R."/>
            <person name="Cipriano M."/>
            <person name="Mancuso J."/>
            <person name="Tu H."/>
            <person name="Salamov A."/>
            <person name="Lindquist E."/>
            <person name="Shapiro H."/>
            <person name="Lucas S."/>
            <person name="Grigoriev I.V."/>
            <person name="Cande W.Z."/>
            <person name="Fulton C."/>
            <person name="Rokhsar D.S."/>
            <person name="Dawson S.C."/>
        </authorList>
    </citation>
    <scope>NUCLEOTIDE SEQUENCE [LARGE SCALE GENOMIC DNA]</scope>
    <source>
        <strain evidence="7 8">NEG-M</strain>
    </source>
</reference>
<dbReference type="Gene3D" id="3.30.420.40">
    <property type="match status" value="2"/>
</dbReference>
<sequence length="362" mass="40995">MSFEGLASVIIDNGSHTMKAGFSGDYQPKECFPTIVWRQTGMIGLGDTPIAVGERASGYRRDSLRFPIRRGKIVDWDDMEVIWRRIFTHYLAADMETTPALLTESPSKNSKEDREKMIQVLFDAMELPSVYIANQAVTTLFGCDKVNGLVLESGHGSSHTVPVYEGYALSHATESLDLGGLDVTEYLKRKVDERNESKLSFGIVEDIKEKHCYILMDCEKSRENEKVSYELPDETVILLGDELYEASECLFNPSLIDFNCKGIHENIIPLIEKCDQDIRNELYRNIVLGGGNTLLKGFRNRIEKECNKISPIEVSICETNHAQFSSWKGASILAQTSQFIDLSISRKDYQEYGSKIVHRKFF</sequence>
<evidence type="ECO:0000256" key="6">
    <source>
        <dbReference type="RuleBase" id="RU000487"/>
    </source>
</evidence>
<dbReference type="STRING" id="5762.D2VC45"/>
<dbReference type="GO" id="GO:0005524">
    <property type="term" value="F:ATP binding"/>
    <property type="evidence" value="ECO:0007669"/>
    <property type="project" value="UniProtKB-KW"/>
</dbReference>
<evidence type="ECO:0000313" key="7">
    <source>
        <dbReference type="EMBL" id="EFC45593.1"/>
    </source>
</evidence>
<dbReference type="GeneID" id="8858784"/>
<accession>D2VC45</accession>
<keyword evidence="4" id="KW-0067">ATP-binding</keyword>
<dbReference type="PRINTS" id="PR00190">
    <property type="entry name" value="ACTIN"/>
</dbReference>
<keyword evidence="3" id="KW-0547">Nucleotide-binding</keyword>
<keyword evidence="2" id="KW-0963">Cytoplasm</keyword>
<organism evidence="8">
    <name type="scientific">Naegleria gruberi</name>
    <name type="common">Amoeba</name>
    <dbReference type="NCBI Taxonomy" id="5762"/>
    <lineage>
        <taxon>Eukaryota</taxon>
        <taxon>Discoba</taxon>
        <taxon>Heterolobosea</taxon>
        <taxon>Tetramitia</taxon>
        <taxon>Eutetramitia</taxon>
        <taxon>Vahlkampfiidae</taxon>
        <taxon>Naegleria</taxon>
    </lineage>
</organism>
<evidence type="ECO:0000256" key="4">
    <source>
        <dbReference type="ARBA" id="ARBA00022840"/>
    </source>
</evidence>
<dbReference type="FunFam" id="3.30.420.40:FF:000058">
    <property type="entry name" value="Putative actin-related protein 5"/>
    <property type="match status" value="1"/>
</dbReference>
<evidence type="ECO:0008006" key="9">
    <source>
        <dbReference type="Google" id="ProtNLM"/>
    </source>
</evidence>
<dbReference type="eggNOG" id="KOG0676">
    <property type="taxonomic scope" value="Eukaryota"/>
</dbReference>
<evidence type="ECO:0000313" key="8">
    <source>
        <dbReference type="Proteomes" id="UP000006671"/>
    </source>
</evidence>
<keyword evidence="8" id="KW-1185">Reference proteome</keyword>